<dbReference type="InterPro" id="IPR001245">
    <property type="entry name" value="Ser-Thr/Tyr_kinase_cat_dom"/>
</dbReference>
<dbReference type="OrthoDB" id="4062651at2759"/>
<dbReference type="STRING" id="1348612.A0A397FZD3"/>
<sequence length="447" mass="51673">MSQEIKYCPAHSSEDFAYDCPNFTRSGGRCALCTKEHFIQEFKTWSSGNANFDKIIQEFQISNIYYKLHWIPYNNFQNIVHIADGGHGSVYSAKLENGIKMMWNFIKQDWEYHLIGYKVALKEIKDSRFDIAEFLKVAINEFDFFAKYYGISQNPSTQNYIIVSDLFDGDLHNFLTKKFWDLRWQSKIEILASIAWGLEGIHAKNLVHCGLHSGNILINDNFDPYNSDIGIDLGLCKLQNDLILDFNNKINKIYGSIPYIPPEVLRGDEFTREGNIYSFGGIMYEIVSAQQSFADQAHDTYLVIDICNGLRPKVPDFMLDWIPEWYLDLMYRCWSDDPSKRPTAAFLNLFFCEILEKLCDDIVDNSIMQQLEISIENKQKTSKSQKQELFELSTSSSKLHPQSFYISRYIHTLHGLHDLLEEIKSGKSSDPNLLLKSNESTTSNVNT</sequence>
<accession>A0A397FZD3</accession>
<proteinExistence type="predicted"/>
<organism evidence="2 3">
    <name type="scientific">Diversispora epigaea</name>
    <dbReference type="NCBI Taxonomy" id="1348612"/>
    <lineage>
        <taxon>Eukaryota</taxon>
        <taxon>Fungi</taxon>
        <taxon>Fungi incertae sedis</taxon>
        <taxon>Mucoromycota</taxon>
        <taxon>Glomeromycotina</taxon>
        <taxon>Glomeromycetes</taxon>
        <taxon>Diversisporales</taxon>
        <taxon>Diversisporaceae</taxon>
        <taxon>Diversispora</taxon>
    </lineage>
</organism>
<keyword evidence="3" id="KW-1185">Reference proteome</keyword>
<dbReference type="GO" id="GO:0007165">
    <property type="term" value="P:signal transduction"/>
    <property type="evidence" value="ECO:0007669"/>
    <property type="project" value="TreeGrafter"/>
</dbReference>
<dbReference type="Pfam" id="PF07714">
    <property type="entry name" value="PK_Tyr_Ser-Thr"/>
    <property type="match status" value="1"/>
</dbReference>
<evidence type="ECO:0000259" key="1">
    <source>
        <dbReference type="PROSITE" id="PS50011"/>
    </source>
</evidence>
<dbReference type="PANTHER" id="PTHR23257:SF963">
    <property type="entry name" value="AT08303P"/>
    <property type="match status" value="1"/>
</dbReference>
<dbReference type="EMBL" id="PQFF01000591">
    <property type="protein sequence ID" value="RHZ44142.1"/>
    <property type="molecule type" value="Genomic_DNA"/>
</dbReference>
<dbReference type="Gene3D" id="1.10.510.10">
    <property type="entry name" value="Transferase(Phosphotransferase) domain 1"/>
    <property type="match status" value="1"/>
</dbReference>
<gene>
    <name evidence="2" type="ORF">Glove_756g21</name>
</gene>
<dbReference type="PROSITE" id="PS50011">
    <property type="entry name" value="PROTEIN_KINASE_DOM"/>
    <property type="match status" value="1"/>
</dbReference>
<comment type="caution">
    <text evidence="2">The sequence shown here is derived from an EMBL/GenBank/DDBJ whole genome shotgun (WGS) entry which is preliminary data.</text>
</comment>
<evidence type="ECO:0000313" key="3">
    <source>
        <dbReference type="Proteomes" id="UP000266861"/>
    </source>
</evidence>
<dbReference type="GO" id="GO:0005737">
    <property type="term" value="C:cytoplasm"/>
    <property type="evidence" value="ECO:0007669"/>
    <property type="project" value="TreeGrafter"/>
</dbReference>
<protein>
    <recommendedName>
        <fullName evidence="1">Protein kinase domain-containing protein</fullName>
    </recommendedName>
</protein>
<dbReference type="PANTHER" id="PTHR23257">
    <property type="entry name" value="SERINE-THREONINE PROTEIN KINASE"/>
    <property type="match status" value="1"/>
</dbReference>
<evidence type="ECO:0000313" key="2">
    <source>
        <dbReference type="EMBL" id="RHZ44142.1"/>
    </source>
</evidence>
<dbReference type="SUPFAM" id="SSF56112">
    <property type="entry name" value="Protein kinase-like (PK-like)"/>
    <property type="match status" value="1"/>
</dbReference>
<dbReference type="AlphaFoldDB" id="A0A397FZD3"/>
<dbReference type="InterPro" id="IPR011009">
    <property type="entry name" value="Kinase-like_dom_sf"/>
</dbReference>
<dbReference type="GO" id="GO:0004672">
    <property type="term" value="F:protein kinase activity"/>
    <property type="evidence" value="ECO:0007669"/>
    <property type="project" value="InterPro"/>
</dbReference>
<reference evidence="2 3" key="1">
    <citation type="submission" date="2018-08" db="EMBL/GenBank/DDBJ databases">
        <title>Genome and evolution of the arbuscular mycorrhizal fungus Diversispora epigaea (formerly Glomus versiforme) and its bacterial endosymbionts.</title>
        <authorList>
            <person name="Sun X."/>
            <person name="Fei Z."/>
            <person name="Harrison M."/>
        </authorList>
    </citation>
    <scope>NUCLEOTIDE SEQUENCE [LARGE SCALE GENOMIC DNA]</scope>
    <source>
        <strain evidence="2 3">IT104</strain>
    </source>
</reference>
<dbReference type="GO" id="GO:0005524">
    <property type="term" value="F:ATP binding"/>
    <property type="evidence" value="ECO:0007669"/>
    <property type="project" value="InterPro"/>
</dbReference>
<dbReference type="Proteomes" id="UP000266861">
    <property type="component" value="Unassembled WGS sequence"/>
</dbReference>
<dbReference type="InterPro" id="IPR050167">
    <property type="entry name" value="Ser_Thr_protein_kinase"/>
</dbReference>
<feature type="domain" description="Protein kinase" evidence="1">
    <location>
        <begin position="76"/>
        <end position="351"/>
    </location>
</feature>
<name>A0A397FZD3_9GLOM</name>
<dbReference type="InterPro" id="IPR000719">
    <property type="entry name" value="Prot_kinase_dom"/>
</dbReference>